<proteinExistence type="predicted"/>
<protein>
    <recommendedName>
        <fullName evidence="2">MobA/VirD2-like nuclease domain-containing protein</fullName>
    </recommendedName>
</protein>
<dbReference type="AlphaFoldDB" id="A0A100YX65"/>
<dbReference type="Proteomes" id="UP000054078">
    <property type="component" value="Unassembled WGS sequence"/>
</dbReference>
<name>A0A100YX65_TRASO</name>
<organism evidence="3 4">
    <name type="scientific">Tractidigestivibacter scatoligenes</name>
    <name type="common">Olsenella scatoligenes</name>
    <dbReference type="NCBI Taxonomy" id="1299998"/>
    <lineage>
        <taxon>Bacteria</taxon>
        <taxon>Bacillati</taxon>
        <taxon>Actinomycetota</taxon>
        <taxon>Coriobacteriia</taxon>
        <taxon>Coriobacteriales</taxon>
        <taxon>Atopobiaceae</taxon>
        <taxon>Tractidigestivibacter</taxon>
    </lineage>
</organism>
<feature type="compositionally biased region" description="Basic and acidic residues" evidence="1">
    <location>
        <begin position="380"/>
        <end position="400"/>
    </location>
</feature>
<keyword evidence="4" id="KW-1185">Reference proteome</keyword>
<dbReference type="Pfam" id="PF03432">
    <property type="entry name" value="Relaxase"/>
    <property type="match status" value="1"/>
</dbReference>
<dbReference type="OrthoDB" id="3192856at2"/>
<accession>A0A100YX65</accession>
<dbReference type="EMBL" id="LOJF01000001">
    <property type="protein sequence ID" value="KUH59335.1"/>
    <property type="molecule type" value="Genomic_DNA"/>
</dbReference>
<feature type="region of interest" description="Disordered" evidence="1">
    <location>
        <begin position="159"/>
        <end position="179"/>
    </location>
</feature>
<feature type="region of interest" description="Disordered" evidence="1">
    <location>
        <begin position="344"/>
        <end position="400"/>
    </location>
</feature>
<sequence length="400" mass="43521">MTYLKAISGHTGAGGIRRYLERGGRALAVDLLNLGDPALCEDWAAEMDRTRRLAGNDRAWGDRRARTFKHYVVSPSPEDGIGLDALRELATEWARRSFPDHEIAIVYHDDNQNHVPHAHVVVNNTNLETGRRLQDPDPGALNGSLQEISCGLGLSHFRGRVDGGPRTDDHTQRRAEGRQERAISGRDAYSWVADIRSRVAVARDTSTSEREFLQALEGLGVEARPASARTGGGWVYQLAGMTSRQVSGARLGTAYTREGVRARMASAALPRQVAFDAVAAARDAVEVRDLSELARVASAVEAVRSRGLRSLHGIDAAIAKAEAEGRAKDARLLSDVRECCEEHGLLPEAAPRTSGSARASKRHATKRRSTVAGGTPHTDGTGRRQREVRRDGRGERGDSR</sequence>
<dbReference type="RefSeq" id="WP_059053522.1">
    <property type="nucleotide sequence ID" value="NZ_LOJF01000001.1"/>
</dbReference>
<evidence type="ECO:0000256" key="1">
    <source>
        <dbReference type="SAM" id="MobiDB-lite"/>
    </source>
</evidence>
<gene>
    <name evidence="3" type="ORF">AUL39_03170</name>
</gene>
<dbReference type="STRING" id="1299998.AUL39_03170"/>
<dbReference type="InterPro" id="IPR005094">
    <property type="entry name" value="Endonuclease_MobA/VirD2"/>
</dbReference>
<comment type="caution">
    <text evidence="3">The sequence shown here is derived from an EMBL/GenBank/DDBJ whole genome shotgun (WGS) entry which is preliminary data.</text>
</comment>
<feature type="compositionally biased region" description="Basic residues" evidence="1">
    <location>
        <begin position="359"/>
        <end position="369"/>
    </location>
</feature>
<evidence type="ECO:0000313" key="3">
    <source>
        <dbReference type="EMBL" id="KUH59335.1"/>
    </source>
</evidence>
<evidence type="ECO:0000259" key="2">
    <source>
        <dbReference type="Pfam" id="PF03432"/>
    </source>
</evidence>
<evidence type="ECO:0000313" key="4">
    <source>
        <dbReference type="Proteomes" id="UP000054078"/>
    </source>
</evidence>
<reference evidence="3 4" key="1">
    <citation type="submission" date="2015-12" db="EMBL/GenBank/DDBJ databases">
        <title>Draft Genome Sequence of Olsenella scatoligenes SK9K4T; a Producer of 3-Methylindole- (skatole) and 4-Methylphenol- (p-cresol) Isolated from Pig Feces.</title>
        <authorList>
            <person name="Li X."/>
            <person name="Borg B."/>
            <person name="Canibe N."/>
        </authorList>
    </citation>
    <scope>NUCLEOTIDE SEQUENCE [LARGE SCALE GENOMIC DNA]</scope>
    <source>
        <strain evidence="3 4">SK9K4</strain>
    </source>
</reference>
<feature type="domain" description="MobA/VirD2-like nuclease" evidence="2">
    <location>
        <begin position="41"/>
        <end position="136"/>
    </location>
</feature>